<dbReference type="InterPro" id="IPR052523">
    <property type="entry name" value="Trichothecene_AcTrans"/>
</dbReference>
<dbReference type="Proteomes" id="UP000593566">
    <property type="component" value="Unassembled WGS sequence"/>
</dbReference>
<dbReference type="PANTHER" id="PTHR42791">
    <property type="entry name" value="GNAT FAMILY ACETYLTRANSFERASE"/>
    <property type="match status" value="1"/>
</dbReference>
<keyword evidence="2" id="KW-1185">Reference proteome</keyword>
<dbReference type="InterPro" id="IPR002347">
    <property type="entry name" value="SDR_fam"/>
</dbReference>
<dbReference type="PANTHER" id="PTHR42791:SF5">
    <property type="entry name" value="HYPOTHETICAL ACETYLTRANSFERASE (EUROFUNG)"/>
    <property type="match status" value="1"/>
</dbReference>
<dbReference type="Gene3D" id="3.40.50.720">
    <property type="entry name" value="NAD(P)-binding Rossmann-like Domain"/>
    <property type="match status" value="1"/>
</dbReference>
<gene>
    <name evidence="1" type="ORF">HO133_008954</name>
</gene>
<dbReference type="InterPro" id="IPR016181">
    <property type="entry name" value="Acyl_CoA_acyltransferase"/>
</dbReference>
<comment type="caution">
    <text evidence="1">The sequence shown here is derived from an EMBL/GenBank/DDBJ whole genome shotgun (WGS) entry which is preliminary data.</text>
</comment>
<dbReference type="CDD" id="cd04301">
    <property type="entry name" value="NAT_SF"/>
    <property type="match status" value="1"/>
</dbReference>
<sequence length="287" mass="31584">MHPPQAVWELMFPIVSHGPNAEAEAIKKGSAVQLQGSRTGPHDQWIKVSDTDTGKIVTGALWKFYNSNPYRVPFGEFDPTWFSEGEPRDLCNSMNTQLRAWRPETMAAPHALLKILFTHPEDRNRGVAGLLVEWGTRKADKRGLEAYVEEGQLVHLHLDLADLSTIKASAEAFLAKNTRLDIVFNNAGVLLPPQGSKTAQGRELQIGTNCLDLLHFTKLLRPMLAVTAKTAAKSSIRVVWVSSNSAKISSPQNGIDMTDIDYHIDKNAVTKCGTSKASDIFHSSESA</sequence>
<dbReference type="RefSeq" id="XP_037154642.1">
    <property type="nucleotide sequence ID" value="XM_037299816.1"/>
</dbReference>
<dbReference type="Pfam" id="PF00106">
    <property type="entry name" value="adh_short"/>
    <property type="match status" value="1"/>
</dbReference>
<evidence type="ECO:0000313" key="1">
    <source>
        <dbReference type="EMBL" id="KAF6226089.1"/>
    </source>
</evidence>
<name>A0A8H6CMR2_9LECA</name>
<evidence type="ECO:0000313" key="2">
    <source>
        <dbReference type="Proteomes" id="UP000593566"/>
    </source>
</evidence>
<reference evidence="1 2" key="1">
    <citation type="journal article" date="2020" name="Genomics">
        <title>Complete, high-quality genomes from long-read metagenomic sequencing of two wolf lichen thalli reveals enigmatic genome architecture.</title>
        <authorList>
            <person name="McKenzie S.K."/>
            <person name="Walston R.F."/>
            <person name="Allen J.L."/>
        </authorList>
    </citation>
    <scope>NUCLEOTIDE SEQUENCE [LARGE SCALE GENOMIC DNA]</scope>
    <source>
        <strain evidence="1">WasteWater1</strain>
    </source>
</reference>
<proteinExistence type="predicted"/>
<organism evidence="1 2">
    <name type="scientific">Letharia lupina</name>
    <dbReference type="NCBI Taxonomy" id="560253"/>
    <lineage>
        <taxon>Eukaryota</taxon>
        <taxon>Fungi</taxon>
        <taxon>Dikarya</taxon>
        <taxon>Ascomycota</taxon>
        <taxon>Pezizomycotina</taxon>
        <taxon>Lecanoromycetes</taxon>
        <taxon>OSLEUM clade</taxon>
        <taxon>Lecanoromycetidae</taxon>
        <taxon>Lecanorales</taxon>
        <taxon>Lecanorineae</taxon>
        <taxon>Parmeliaceae</taxon>
        <taxon>Letharia</taxon>
    </lineage>
</organism>
<protein>
    <submittedName>
        <fullName evidence="1">Uncharacterized protein</fullName>
    </submittedName>
</protein>
<dbReference type="SUPFAM" id="SSF55729">
    <property type="entry name" value="Acyl-CoA N-acyltransferases (Nat)"/>
    <property type="match status" value="1"/>
</dbReference>
<dbReference type="AlphaFoldDB" id="A0A8H6CMR2"/>
<dbReference type="GeneID" id="59337349"/>
<dbReference type="EMBL" id="JACCJB010000006">
    <property type="protein sequence ID" value="KAF6226089.1"/>
    <property type="molecule type" value="Genomic_DNA"/>
</dbReference>
<accession>A0A8H6CMR2</accession>
<dbReference type="SUPFAM" id="SSF51735">
    <property type="entry name" value="NAD(P)-binding Rossmann-fold domains"/>
    <property type="match status" value="1"/>
</dbReference>
<dbReference type="InterPro" id="IPR036291">
    <property type="entry name" value="NAD(P)-bd_dom_sf"/>
</dbReference>